<gene>
    <name evidence="5" type="ORF">IQ241_14255</name>
</gene>
<evidence type="ECO:0000256" key="1">
    <source>
        <dbReference type="ARBA" id="ARBA00005582"/>
    </source>
</evidence>
<dbReference type="InterPro" id="IPR020476">
    <property type="entry name" value="Nudix_hydrolase"/>
</dbReference>
<dbReference type="SUPFAM" id="SSF55811">
    <property type="entry name" value="Nudix"/>
    <property type="match status" value="1"/>
</dbReference>
<evidence type="ECO:0000313" key="6">
    <source>
        <dbReference type="Proteomes" id="UP000636505"/>
    </source>
</evidence>
<dbReference type="PANTHER" id="PTHR43736:SF1">
    <property type="entry name" value="DIHYDRONEOPTERIN TRIPHOSPHATE DIPHOSPHATASE"/>
    <property type="match status" value="1"/>
</dbReference>
<dbReference type="PROSITE" id="PS51462">
    <property type="entry name" value="NUDIX"/>
    <property type="match status" value="1"/>
</dbReference>
<dbReference type="Proteomes" id="UP000636505">
    <property type="component" value="Unassembled WGS sequence"/>
</dbReference>
<proteinExistence type="inferred from homology"/>
<dbReference type="PROSITE" id="PS00893">
    <property type="entry name" value="NUDIX_BOX"/>
    <property type="match status" value="1"/>
</dbReference>
<name>A0A8J7APV9_9CYAN</name>
<comment type="caution">
    <text evidence="5">The sequence shown here is derived from an EMBL/GenBank/DDBJ whole genome shotgun (WGS) entry which is preliminary data.</text>
</comment>
<dbReference type="InterPro" id="IPR015797">
    <property type="entry name" value="NUDIX_hydrolase-like_dom_sf"/>
</dbReference>
<dbReference type="EMBL" id="JADEXG010000033">
    <property type="protein sequence ID" value="MBE9078444.1"/>
    <property type="molecule type" value="Genomic_DNA"/>
</dbReference>
<dbReference type="AlphaFoldDB" id="A0A8J7APV9"/>
<keyword evidence="2 3" id="KW-0378">Hydrolase</keyword>
<keyword evidence="6" id="KW-1185">Reference proteome</keyword>
<evidence type="ECO:0000256" key="2">
    <source>
        <dbReference type="ARBA" id="ARBA00022801"/>
    </source>
</evidence>
<sequence>MKFKNTPNRCVVVEGKECWISRSVTVLPVLFFVQNDQKYVPLGQRGADLPDEVGKWGLPGGYLDFDETISEAIVREVWEELGINIPQLKGAYPFEGSIEKPYDIISLPRYRQNVTLKFPLMFHLGNAALPLLKPQVDQGEVLEARWFEVDKALEMDLAFNHQAVMQECLNTCFS</sequence>
<dbReference type="InterPro" id="IPR000086">
    <property type="entry name" value="NUDIX_hydrolase_dom"/>
</dbReference>
<dbReference type="Pfam" id="PF00293">
    <property type="entry name" value="NUDIX"/>
    <property type="match status" value="1"/>
</dbReference>
<feature type="domain" description="Nudix hydrolase" evidence="4">
    <location>
        <begin position="24"/>
        <end position="170"/>
    </location>
</feature>
<evidence type="ECO:0000313" key="5">
    <source>
        <dbReference type="EMBL" id="MBE9078444.1"/>
    </source>
</evidence>
<dbReference type="PRINTS" id="PR00502">
    <property type="entry name" value="NUDIXFAMILY"/>
</dbReference>
<evidence type="ECO:0000256" key="3">
    <source>
        <dbReference type="RuleBase" id="RU003476"/>
    </source>
</evidence>
<dbReference type="RefSeq" id="WP_193908287.1">
    <property type="nucleotide sequence ID" value="NZ_JADEXG010000033.1"/>
</dbReference>
<reference evidence="5" key="1">
    <citation type="submission" date="2020-10" db="EMBL/GenBank/DDBJ databases">
        <authorList>
            <person name="Castelo-Branco R."/>
            <person name="Eusebio N."/>
            <person name="Adriana R."/>
            <person name="Vieira A."/>
            <person name="Brugerolle De Fraissinette N."/>
            <person name="Rezende De Castro R."/>
            <person name="Schneider M.P."/>
            <person name="Vasconcelos V."/>
            <person name="Leao P.N."/>
        </authorList>
    </citation>
    <scope>NUCLEOTIDE SEQUENCE</scope>
    <source>
        <strain evidence="5">LEGE 07310</strain>
    </source>
</reference>
<evidence type="ECO:0000259" key="4">
    <source>
        <dbReference type="PROSITE" id="PS51462"/>
    </source>
</evidence>
<dbReference type="InterPro" id="IPR020084">
    <property type="entry name" value="NUDIX_hydrolase_CS"/>
</dbReference>
<protein>
    <submittedName>
        <fullName evidence="5">NUDIX hydrolase</fullName>
    </submittedName>
</protein>
<accession>A0A8J7APV9</accession>
<dbReference type="PANTHER" id="PTHR43736">
    <property type="entry name" value="ADP-RIBOSE PYROPHOSPHATASE"/>
    <property type="match status" value="1"/>
</dbReference>
<dbReference type="GO" id="GO:0016787">
    <property type="term" value="F:hydrolase activity"/>
    <property type="evidence" value="ECO:0007669"/>
    <property type="project" value="UniProtKB-KW"/>
</dbReference>
<dbReference type="Gene3D" id="3.90.79.10">
    <property type="entry name" value="Nucleoside Triphosphate Pyrophosphohydrolase"/>
    <property type="match status" value="1"/>
</dbReference>
<organism evidence="5 6">
    <name type="scientific">Vasconcelosia minhoensis LEGE 07310</name>
    <dbReference type="NCBI Taxonomy" id="915328"/>
    <lineage>
        <taxon>Bacteria</taxon>
        <taxon>Bacillati</taxon>
        <taxon>Cyanobacteriota</taxon>
        <taxon>Cyanophyceae</taxon>
        <taxon>Nodosilineales</taxon>
        <taxon>Cymatolegaceae</taxon>
        <taxon>Vasconcelosia</taxon>
        <taxon>Vasconcelosia minhoensis</taxon>
    </lineage>
</organism>
<comment type="similarity">
    <text evidence="1 3">Belongs to the Nudix hydrolase family.</text>
</comment>